<comment type="caution">
    <text evidence="2">The sequence shown here is derived from an EMBL/GenBank/DDBJ whole genome shotgun (WGS) entry which is preliminary data.</text>
</comment>
<dbReference type="Proteomes" id="UP000261325">
    <property type="component" value="Unassembled WGS sequence"/>
</dbReference>
<evidence type="ECO:0000313" key="2">
    <source>
        <dbReference type="EMBL" id="HAC29751.1"/>
    </source>
</evidence>
<dbReference type="PANTHER" id="PTHR31637">
    <property type="entry name" value="2,3-BISPHOSPHOGLYCERATE-INDEPENDENT PHOSPHOGLYCERATE MUTASE"/>
    <property type="match status" value="1"/>
</dbReference>
<protein>
    <submittedName>
        <fullName evidence="2">2,3-bisphosphoglycerate-independent phosphoglycerate mutase</fullName>
    </submittedName>
</protein>
<dbReference type="PANTHER" id="PTHR31637:SF0">
    <property type="entry name" value="2,3-BISPHOSPHOGLYCERATE-INDEPENDENT PHOSPHOGLYCERATE MUTASE"/>
    <property type="match status" value="1"/>
</dbReference>
<gene>
    <name evidence="2" type="ORF">DCF82_18405</name>
</gene>
<feature type="non-terminal residue" evidence="2">
    <location>
        <position position="1"/>
    </location>
</feature>
<accession>A0A3B8WHU7</accession>
<sequence>DPAEDNAISNANTPFWDRIWQNQPKTLINTSGMFVGLPQGQMGNSEVGHMN</sequence>
<dbReference type="Pfam" id="PF01676">
    <property type="entry name" value="Metalloenzyme"/>
    <property type="match status" value="1"/>
</dbReference>
<dbReference type="GO" id="GO:0004619">
    <property type="term" value="F:phosphoglycerate mutase activity"/>
    <property type="evidence" value="ECO:0007669"/>
    <property type="project" value="InterPro"/>
</dbReference>
<dbReference type="EMBL" id="DLYI01000250">
    <property type="protein sequence ID" value="HAC29751.1"/>
    <property type="molecule type" value="Genomic_DNA"/>
</dbReference>
<evidence type="ECO:0000259" key="1">
    <source>
        <dbReference type="Pfam" id="PF01676"/>
    </source>
</evidence>
<reference evidence="2 3" key="1">
    <citation type="journal article" date="2018" name="Nat. Biotechnol.">
        <title>A standardized bacterial taxonomy based on genome phylogeny substantially revises the tree of life.</title>
        <authorList>
            <person name="Parks D.H."/>
            <person name="Chuvochina M."/>
            <person name="Waite D.W."/>
            <person name="Rinke C."/>
            <person name="Skarshewski A."/>
            <person name="Chaumeil P.A."/>
            <person name="Hugenholtz P."/>
        </authorList>
    </citation>
    <scope>NUCLEOTIDE SEQUENCE [LARGE SCALE GENOMIC DNA]</scope>
    <source>
        <strain evidence="2">UBA9049</strain>
    </source>
</reference>
<dbReference type="GO" id="GO:0030145">
    <property type="term" value="F:manganese ion binding"/>
    <property type="evidence" value="ECO:0007669"/>
    <property type="project" value="TreeGrafter"/>
</dbReference>
<dbReference type="Gene3D" id="3.40.720.10">
    <property type="entry name" value="Alkaline Phosphatase, subunit A"/>
    <property type="match status" value="1"/>
</dbReference>
<dbReference type="SUPFAM" id="SSF53649">
    <property type="entry name" value="Alkaline phosphatase-like"/>
    <property type="match status" value="1"/>
</dbReference>
<dbReference type="GO" id="GO:0006007">
    <property type="term" value="P:glucose catabolic process"/>
    <property type="evidence" value="ECO:0007669"/>
    <property type="project" value="InterPro"/>
</dbReference>
<dbReference type="InterPro" id="IPR005995">
    <property type="entry name" value="Pgm_bpd_ind"/>
</dbReference>
<dbReference type="AlphaFoldDB" id="A0A3B8WHU7"/>
<dbReference type="GO" id="GO:0005829">
    <property type="term" value="C:cytosol"/>
    <property type="evidence" value="ECO:0007669"/>
    <property type="project" value="TreeGrafter"/>
</dbReference>
<feature type="domain" description="Metalloenzyme" evidence="1">
    <location>
        <begin position="3"/>
        <end position="51"/>
    </location>
</feature>
<evidence type="ECO:0000313" key="3">
    <source>
        <dbReference type="Proteomes" id="UP000261325"/>
    </source>
</evidence>
<name>A0A3B8WHU7_MARNT</name>
<proteinExistence type="predicted"/>
<dbReference type="InterPro" id="IPR006124">
    <property type="entry name" value="Metalloenzyme"/>
</dbReference>
<dbReference type="InterPro" id="IPR017850">
    <property type="entry name" value="Alkaline_phosphatase_core_sf"/>
</dbReference>
<feature type="non-terminal residue" evidence="2">
    <location>
        <position position="51"/>
    </location>
</feature>
<organism evidence="2 3">
    <name type="scientific">Marinobacter nauticus</name>
    <name type="common">Marinobacter hydrocarbonoclasticus</name>
    <name type="synonym">Marinobacter aquaeolei</name>
    <dbReference type="NCBI Taxonomy" id="2743"/>
    <lineage>
        <taxon>Bacteria</taxon>
        <taxon>Pseudomonadati</taxon>
        <taxon>Pseudomonadota</taxon>
        <taxon>Gammaproteobacteria</taxon>
        <taxon>Pseudomonadales</taxon>
        <taxon>Marinobacteraceae</taxon>
        <taxon>Marinobacter</taxon>
    </lineage>
</organism>